<dbReference type="InterPro" id="IPR004358">
    <property type="entry name" value="Sig_transdc_His_kin-like_C"/>
</dbReference>
<dbReference type="InterPro" id="IPR003661">
    <property type="entry name" value="HisK_dim/P_dom"/>
</dbReference>
<dbReference type="InterPro" id="IPR003594">
    <property type="entry name" value="HATPase_dom"/>
</dbReference>
<keyword evidence="9" id="KW-0472">Membrane</keyword>
<keyword evidence="8" id="KW-0902">Two-component regulatory system</keyword>
<feature type="domain" description="Histidine kinase" evidence="10">
    <location>
        <begin position="275"/>
        <end position="487"/>
    </location>
</feature>
<dbReference type="SUPFAM" id="SSF55874">
    <property type="entry name" value="ATPase domain of HSP90 chaperone/DNA topoisomerase II/histidine kinase"/>
    <property type="match status" value="1"/>
</dbReference>
<dbReference type="PRINTS" id="PR00344">
    <property type="entry name" value="BCTRLSENSOR"/>
</dbReference>
<dbReference type="SUPFAM" id="SSF47384">
    <property type="entry name" value="Homodimeric domain of signal transducing histidine kinase"/>
    <property type="match status" value="1"/>
</dbReference>
<evidence type="ECO:0000256" key="9">
    <source>
        <dbReference type="SAM" id="Phobius"/>
    </source>
</evidence>
<comment type="catalytic activity">
    <reaction evidence="1">
        <text>ATP + protein L-histidine = ADP + protein N-phospho-L-histidine.</text>
        <dbReference type="EC" id="2.7.13.3"/>
    </reaction>
</comment>
<protein>
    <recommendedName>
        <fullName evidence="2">histidine kinase</fullName>
        <ecNumber evidence="2">2.7.13.3</ecNumber>
    </recommendedName>
</protein>
<keyword evidence="6" id="KW-0418">Kinase</keyword>
<keyword evidence="9" id="KW-1133">Transmembrane helix</keyword>
<proteinExistence type="predicted"/>
<feature type="transmembrane region" description="Helical" evidence="9">
    <location>
        <begin position="12"/>
        <end position="34"/>
    </location>
</feature>
<gene>
    <name evidence="11" type="ORF">N47_E46340</name>
</gene>
<dbReference type="PANTHER" id="PTHR43065">
    <property type="entry name" value="SENSOR HISTIDINE KINASE"/>
    <property type="match status" value="1"/>
</dbReference>
<evidence type="ECO:0000256" key="6">
    <source>
        <dbReference type="ARBA" id="ARBA00022777"/>
    </source>
</evidence>
<dbReference type="InterPro" id="IPR036890">
    <property type="entry name" value="HATPase_C_sf"/>
</dbReference>
<keyword evidence="7" id="KW-0067">ATP-binding</keyword>
<keyword evidence="5" id="KW-0547">Nucleotide-binding</keyword>
<dbReference type="EMBL" id="FR695877">
    <property type="protein sequence ID" value="CBX31122.1"/>
    <property type="molecule type" value="Genomic_DNA"/>
</dbReference>
<dbReference type="EC" id="2.7.13.3" evidence="2"/>
<evidence type="ECO:0000256" key="8">
    <source>
        <dbReference type="ARBA" id="ARBA00023012"/>
    </source>
</evidence>
<dbReference type="InterPro" id="IPR005467">
    <property type="entry name" value="His_kinase_dom"/>
</dbReference>
<dbReference type="GO" id="GO:0000155">
    <property type="term" value="F:phosphorelay sensor kinase activity"/>
    <property type="evidence" value="ECO:0007669"/>
    <property type="project" value="InterPro"/>
</dbReference>
<evidence type="ECO:0000256" key="5">
    <source>
        <dbReference type="ARBA" id="ARBA00022741"/>
    </source>
</evidence>
<keyword evidence="4" id="KW-0808">Transferase</keyword>
<dbReference type="PANTHER" id="PTHR43065:SF10">
    <property type="entry name" value="PEROXIDE STRESS-ACTIVATED HISTIDINE KINASE MAK3"/>
    <property type="match status" value="1"/>
</dbReference>
<dbReference type="GO" id="GO:0005524">
    <property type="term" value="F:ATP binding"/>
    <property type="evidence" value="ECO:0007669"/>
    <property type="project" value="UniProtKB-KW"/>
</dbReference>
<sequence length="494" mass="56503">MKNRFSLRIRIYMILTALVILTLMGGFVMLWYTFRIESVMSHLIEKDVAALEKAESLEMAIINQKGLVTYYFLDKDPNWLKQLGEYRQIFKEKLEEAKLLSGNEPQKKIIANIDHEYDLYVKSKDRVIAFYQAGEPVAGEKLHKEVRKRFFKIIELCDDYKNIHRNRVVRAKEISHNEAVQLRFFAITALLLITVLIISIGFILINSILRPIYSLAIEAGRQANLGSSQDEIAVLAKNVRELINDFDHTHIELEKSREHLLQTEKMALVGQLAAGMAHSIRNPFTSVKMRLFSLERSQNLTETQHDDINVISDEIRHMDTIVQNFLEFSRPPRLKMQKISPSHIVDLAMQLLEHRIKSYDVTVKVVREKSLSEINGDPEQLKEVIVNLIVNACEAMVRGGLITIYESEFFDPSIGKAAVLKISDDGPGIPEAIIGKVMEPFFTTKEEGTGLGLSIASRIIKEHSGRIDIESKEREGTTFKITLPIKDRNKGKRF</sequence>
<keyword evidence="9" id="KW-0812">Transmembrane</keyword>
<dbReference type="InterPro" id="IPR036097">
    <property type="entry name" value="HisK_dim/P_sf"/>
</dbReference>
<evidence type="ECO:0000256" key="7">
    <source>
        <dbReference type="ARBA" id="ARBA00022840"/>
    </source>
</evidence>
<evidence type="ECO:0000259" key="10">
    <source>
        <dbReference type="PROSITE" id="PS50109"/>
    </source>
</evidence>
<evidence type="ECO:0000313" key="11">
    <source>
        <dbReference type="EMBL" id="CBX31122.1"/>
    </source>
</evidence>
<accession>E1YLY9</accession>
<evidence type="ECO:0000256" key="4">
    <source>
        <dbReference type="ARBA" id="ARBA00022679"/>
    </source>
</evidence>
<evidence type="ECO:0000256" key="3">
    <source>
        <dbReference type="ARBA" id="ARBA00022553"/>
    </source>
</evidence>
<dbReference type="SMART" id="SM00388">
    <property type="entry name" value="HisKA"/>
    <property type="match status" value="1"/>
</dbReference>
<reference evidence="11" key="1">
    <citation type="journal article" date="2011" name="Environ. Microbiol.">
        <title>Genomic insights into the metabolic potential of the polycyclic aromatic hydrocarbon degrading sulfate-reducing Deltaproteobacterium N47.</title>
        <authorList>
            <person name="Bergmann F."/>
            <person name="Selesi D."/>
            <person name="Weinmaier T."/>
            <person name="Tischler P."/>
            <person name="Rattei T."/>
            <person name="Meckenstock R.U."/>
        </authorList>
    </citation>
    <scope>NUCLEOTIDE SEQUENCE</scope>
</reference>
<dbReference type="AlphaFoldDB" id="E1YLY9"/>
<dbReference type="InterPro" id="IPR024478">
    <property type="entry name" value="HlyB_4HB_MCP"/>
</dbReference>
<dbReference type="Gene3D" id="3.30.565.10">
    <property type="entry name" value="Histidine kinase-like ATPase, C-terminal domain"/>
    <property type="match status" value="1"/>
</dbReference>
<evidence type="ECO:0000256" key="2">
    <source>
        <dbReference type="ARBA" id="ARBA00012438"/>
    </source>
</evidence>
<feature type="transmembrane region" description="Helical" evidence="9">
    <location>
        <begin position="184"/>
        <end position="205"/>
    </location>
</feature>
<dbReference type="CDD" id="cd00082">
    <property type="entry name" value="HisKA"/>
    <property type="match status" value="1"/>
</dbReference>
<organism evidence="11">
    <name type="scientific">uncultured Desulfobacterium sp</name>
    <dbReference type="NCBI Taxonomy" id="201089"/>
    <lineage>
        <taxon>Bacteria</taxon>
        <taxon>Pseudomonadati</taxon>
        <taxon>Thermodesulfobacteriota</taxon>
        <taxon>Desulfobacteria</taxon>
        <taxon>Desulfobacterales</taxon>
        <taxon>Desulfobacteriaceae</taxon>
        <taxon>Desulfobacterium</taxon>
        <taxon>environmental samples</taxon>
    </lineage>
</organism>
<dbReference type="Pfam" id="PF12729">
    <property type="entry name" value="4HB_MCP_1"/>
    <property type="match status" value="1"/>
</dbReference>
<dbReference type="Gene3D" id="1.10.287.130">
    <property type="match status" value="1"/>
</dbReference>
<dbReference type="Pfam" id="PF00512">
    <property type="entry name" value="HisKA"/>
    <property type="match status" value="1"/>
</dbReference>
<keyword evidence="3" id="KW-0597">Phosphoprotein</keyword>
<name>E1YLY9_9BACT</name>
<dbReference type="Pfam" id="PF02518">
    <property type="entry name" value="HATPase_c"/>
    <property type="match status" value="1"/>
</dbReference>
<dbReference type="PROSITE" id="PS50109">
    <property type="entry name" value="HIS_KIN"/>
    <property type="match status" value="1"/>
</dbReference>
<evidence type="ECO:0000256" key="1">
    <source>
        <dbReference type="ARBA" id="ARBA00000085"/>
    </source>
</evidence>
<dbReference type="SMART" id="SM00387">
    <property type="entry name" value="HATPase_c"/>
    <property type="match status" value="1"/>
</dbReference>